<dbReference type="GO" id="GO:0008270">
    <property type="term" value="F:zinc ion binding"/>
    <property type="evidence" value="ECO:0007669"/>
    <property type="project" value="InterPro"/>
</dbReference>
<dbReference type="Pfam" id="PF04082">
    <property type="entry name" value="Fungal_trans"/>
    <property type="match status" value="1"/>
</dbReference>
<dbReference type="GO" id="GO:0006351">
    <property type="term" value="P:DNA-templated transcription"/>
    <property type="evidence" value="ECO:0007669"/>
    <property type="project" value="InterPro"/>
</dbReference>
<evidence type="ECO:0000256" key="1">
    <source>
        <dbReference type="ARBA" id="ARBA00022723"/>
    </source>
</evidence>
<evidence type="ECO:0000256" key="2">
    <source>
        <dbReference type="ARBA" id="ARBA00023242"/>
    </source>
</evidence>
<dbReference type="PROSITE" id="PS50048">
    <property type="entry name" value="ZN2_CY6_FUNGAL_2"/>
    <property type="match status" value="1"/>
</dbReference>
<feature type="compositionally biased region" description="Low complexity" evidence="3">
    <location>
        <begin position="683"/>
        <end position="696"/>
    </location>
</feature>
<dbReference type="PROSITE" id="PS00463">
    <property type="entry name" value="ZN2_CY6_FUNGAL_1"/>
    <property type="match status" value="1"/>
</dbReference>
<protein>
    <recommendedName>
        <fullName evidence="4">Zn(2)-C6 fungal-type domain-containing protein</fullName>
    </recommendedName>
</protein>
<reference evidence="5" key="2">
    <citation type="submission" date="2021-10" db="EMBL/GenBank/DDBJ databases">
        <title>Phylogenomics reveals ancestral predisposition of the termite-cultivated fungus Termitomyces towards a domesticated lifestyle.</title>
        <authorList>
            <person name="Auxier B."/>
            <person name="Grum-Grzhimaylo A."/>
            <person name="Cardenas M.E."/>
            <person name="Lodge J.D."/>
            <person name="Laessoe T."/>
            <person name="Pedersen O."/>
            <person name="Smith M.E."/>
            <person name="Kuyper T.W."/>
            <person name="Franco-Molano E.A."/>
            <person name="Baroni T.J."/>
            <person name="Aanen D.K."/>
        </authorList>
    </citation>
    <scope>NUCLEOTIDE SEQUENCE</scope>
    <source>
        <strain evidence="5">D49</strain>
    </source>
</reference>
<dbReference type="SMART" id="SM00066">
    <property type="entry name" value="GAL4"/>
    <property type="match status" value="1"/>
</dbReference>
<reference evidence="5" key="1">
    <citation type="submission" date="2021-02" db="EMBL/GenBank/DDBJ databases">
        <authorList>
            <person name="Nieuwenhuis M."/>
            <person name="Van De Peppel L.J.J."/>
        </authorList>
    </citation>
    <scope>NUCLEOTIDE SEQUENCE</scope>
    <source>
        <strain evidence="5">D49</strain>
    </source>
</reference>
<keyword evidence="1" id="KW-0479">Metal-binding</keyword>
<feature type="compositionally biased region" description="Low complexity" evidence="3">
    <location>
        <begin position="806"/>
        <end position="825"/>
    </location>
</feature>
<accession>A0A9P7FP42</accession>
<feature type="compositionally biased region" description="Basic residues" evidence="3">
    <location>
        <begin position="794"/>
        <end position="805"/>
    </location>
</feature>
<dbReference type="GO" id="GO:0000981">
    <property type="term" value="F:DNA-binding transcription factor activity, RNA polymerase II-specific"/>
    <property type="evidence" value="ECO:0007669"/>
    <property type="project" value="InterPro"/>
</dbReference>
<organism evidence="5 6">
    <name type="scientific">Sphagnurus paluster</name>
    <dbReference type="NCBI Taxonomy" id="117069"/>
    <lineage>
        <taxon>Eukaryota</taxon>
        <taxon>Fungi</taxon>
        <taxon>Dikarya</taxon>
        <taxon>Basidiomycota</taxon>
        <taxon>Agaricomycotina</taxon>
        <taxon>Agaricomycetes</taxon>
        <taxon>Agaricomycetidae</taxon>
        <taxon>Agaricales</taxon>
        <taxon>Tricholomatineae</taxon>
        <taxon>Lyophyllaceae</taxon>
        <taxon>Sphagnurus</taxon>
    </lineage>
</organism>
<dbReference type="SUPFAM" id="SSF57701">
    <property type="entry name" value="Zn2/Cys6 DNA-binding domain"/>
    <property type="match status" value="1"/>
</dbReference>
<dbReference type="AlphaFoldDB" id="A0A9P7FP42"/>
<name>A0A9P7FP42_9AGAR</name>
<dbReference type="Gene3D" id="4.10.240.10">
    <property type="entry name" value="Zn(2)-C6 fungal-type DNA-binding domain"/>
    <property type="match status" value="1"/>
</dbReference>
<feature type="compositionally biased region" description="Gly residues" evidence="3">
    <location>
        <begin position="741"/>
        <end position="754"/>
    </location>
</feature>
<sequence>MSSDEDGNDRLSQDAKRRRIQRACDVCRRKKIRCDGVQMPGSQCTNCIDYGLSCTYVEAAKKRGPPKSYVESLENRVEKLQDLISKISPEALEHIDSAPDVPFPASLRPPSTLHTQWPAFDPAPARFIRHLGTGTAPPIVDDEDFLTDNLDKLHIQSNERFFGKSSGAMLIKTALELKEEYLGVREQRLPVPLPPPIEGHDGLANLRESWPDSNLAPPPGLPPFTFPPPDLLASLVDLYFIHMNRYLPLLHRPTFERALAQGLHHTDRSFGSTVLLLCAVAGRFSDDPRVMDDPPDGGPQNAHSSGWKWFAQVPLIKPATFNAPCLYELQFYALFGQFLQASSVPQACWTVVGIGIRIAQDVGAHRRRKRAVHTVEDELCTRAFWVLVCMDRLFSSSLGRPCSIHDEDFDIDLPIECDDEYWEHPDPEQRWRQPTPDKTPSLVTYFVVYIRLNQILAFLLRTVYAINKSKILLGFVGQQWEENIVSELDSALNAWVDLLPDHLRWDPTRENDIFFNQSASLYSAYYHVRILVHRPFIPSPRNPRAALAFPSLAICTNAARACSHVLDAQRKRFSVAPPPLQTSAFSAGVVLLLSLWGGKRAGLKTDYEKEMGDVKRYGFYQAASGKLPPTPLRLSSSNPSQSDILCELASVGDLPLPKSSTGTSTAQKRDREADGDGDDESPRPGSGYRSGSGSVSAPHHEAMAAPRSATGRSIRRHVSVAGSASGSMVLGSGVGVGGGVGLGSGGGGGGGGGRVASTERRPPPLTQEQLYTLEYEFGPHSYRTGGGQGYQRPPARHQHQQHQHQSHPYQHQQHQSQSQSQSQSQLMHPEYWYGASGRGEQHHPQHQHQQYQHTRTHLQTQRLSRPHTGHGHSPVTSTPSSSSGYSSSYYGASPVDIGIMSSFAGGAGTGTGGTGAGAGAFAQSHDPGYAYRIGQGREGPGAGVGVGPMGIPGVDVGAGAGSNGVPTDETFAMWSEAPAGFE</sequence>
<feature type="domain" description="Zn(2)-C6 fungal-type" evidence="4">
    <location>
        <begin position="23"/>
        <end position="56"/>
    </location>
</feature>
<dbReference type="PANTHER" id="PTHR46910">
    <property type="entry name" value="TRANSCRIPTION FACTOR PDR1"/>
    <property type="match status" value="1"/>
</dbReference>
<dbReference type="OrthoDB" id="4456959at2759"/>
<evidence type="ECO:0000313" key="5">
    <source>
        <dbReference type="EMBL" id="KAG5635679.1"/>
    </source>
</evidence>
<evidence type="ECO:0000313" key="6">
    <source>
        <dbReference type="Proteomes" id="UP000717328"/>
    </source>
</evidence>
<dbReference type="Pfam" id="PF00172">
    <property type="entry name" value="Zn_clus"/>
    <property type="match status" value="1"/>
</dbReference>
<feature type="compositionally biased region" description="Low complexity" evidence="3">
    <location>
        <begin position="847"/>
        <end position="861"/>
    </location>
</feature>
<dbReference type="SMART" id="SM00906">
    <property type="entry name" value="Fungal_trans"/>
    <property type="match status" value="1"/>
</dbReference>
<evidence type="ECO:0000256" key="3">
    <source>
        <dbReference type="SAM" id="MobiDB-lite"/>
    </source>
</evidence>
<dbReference type="InterPro" id="IPR007219">
    <property type="entry name" value="XnlR_reg_dom"/>
</dbReference>
<dbReference type="InterPro" id="IPR001138">
    <property type="entry name" value="Zn2Cys6_DnaBD"/>
</dbReference>
<comment type="caution">
    <text evidence="5">The sequence shown here is derived from an EMBL/GenBank/DDBJ whole genome shotgun (WGS) entry which is preliminary data.</text>
</comment>
<keyword evidence="6" id="KW-1185">Reference proteome</keyword>
<gene>
    <name evidence="5" type="ORF">H0H81_010417</name>
</gene>
<feature type="compositionally biased region" description="Low complexity" evidence="3">
    <location>
        <begin position="873"/>
        <end position="887"/>
    </location>
</feature>
<dbReference type="Proteomes" id="UP000717328">
    <property type="component" value="Unassembled WGS sequence"/>
</dbReference>
<feature type="region of interest" description="Disordered" evidence="3">
    <location>
        <begin position="741"/>
        <end position="764"/>
    </location>
</feature>
<dbReference type="CDD" id="cd12148">
    <property type="entry name" value="fungal_TF_MHR"/>
    <property type="match status" value="1"/>
</dbReference>
<dbReference type="PANTHER" id="PTHR46910:SF38">
    <property type="entry name" value="ZN(2)-C6 FUNGAL-TYPE DOMAIN-CONTAINING PROTEIN"/>
    <property type="match status" value="1"/>
</dbReference>
<proteinExistence type="predicted"/>
<feature type="region of interest" description="Disordered" evidence="3">
    <location>
        <begin position="778"/>
        <end position="887"/>
    </location>
</feature>
<keyword evidence="2" id="KW-0539">Nucleus</keyword>
<evidence type="ECO:0000259" key="4">
    <source>
        <dbReference type="PROSITE" id="PS50048"/>
    </source>
</evidence>
<dbReference type="InterPro" id="IPR050987">
    <property type="entry name" value="AtrR-like"/>
</dbReference>
<feature type="region of interest" description="Disordered" evidence="3">
    <location>
        <begin position="655"/>
        <end position="713"/>
    </location>
</feature>
<dbReference type="InterPro" id="IPR036864">
    <property type="entry name" value="Zn2-C6_fun-type_DNA-bd_sf"/>
</dbReference>
<dbReference type="EMBL" id="JABCKI010006041">
    <property type="protein sequence ID" value="KAG5635679.1"/>
    <property type="molecule type" value="Genomic_DNA"/>
</dbReference>
<dbReference type="CDD" id="cd00067">
    <property type="entry name" value="GAL4"/>
    <property type="match status" value="1"/>
</dbReference>
<dbReference type="GO" id="GO:0003677">
    <property type="term" value="F:DNA binding"/>
    <property type="evidence" value="ECO:0007669"/>
    <property type="project" value="InterPro"/>
</dbReference>